<dbReference type="PANTHER" id="PTHR34409">
    <property type="entry name" value="SET DOMAIN-CONTAINING PROTEIN"/>
    <property type="match status" value="1"/>
</dbReference>
<evidence type="ECO:0000256" key="1">
    <source>
        <dbReference type="SAM" id="MobiDB-lite"/>
    </source>
</evidence>
<dbReference type="AlphaFoldDB" id="A0AAD7MQG3"/>
<feature type="non-terminal residue" evidence="3">
    <location>
        <position position="1"/>
    </location>
</feature>
<dbReference type="InterPro" id="IPR049203">
    <property type="entry name" value="DUF6818"/>
</dbReference>
<evidence type="ECO:0000313" key="3">
    <source>
        <dbReference type="EMBL" id="KAJ7727416.1"/>
    </source>
</evidence>
<sequence>SDSDAAPPTKRGRPKGSPNFNDADTNKALDLAEKYKPASKKAWKKVAVNFNKWAVELDKPKRDTKSLEAKYKTPCAERCDNLSMSKPTGSGYCPPEIKRAHRIERLIAADGAASDVHSDGDVSSDESVEILGAKKAAKIHTAVACRAPTPLPRRNSRLNAPELTNQLAKVFDPEVQQSRDTVRAEHSFQQVQLITLNGQLCDSQATIKSLRTQITALQAQVHTAERGRDLAESELQLTDVPKSNPKHQSCQEWMAEHHPDIQRIGGKVRTERVYADGGRCTMWHSDPSDDEEENQAP</sequence>
<reference evidence="3" key="1">
    <citation type="submission" date="2023-03" db="EMBL/GenBank/DDBJ databases">
        <title>Massive genome expansion in bonnet fungi (Mycena s.s.) driven by repeated elements and novel gene families across ecological guilds.</title>
        <authorList>
            <consortium name="Lawrence Berkeley National Laboratory"/>
            <person name="Harder C.B."/>
            <person name="Miyauchi S."/>
            <person name="Viragh M."/>
            <person name="Kuo A."/>
            <person name="Thoen E."/>
            <person name="Andreopoulos B."/>
            <person name="Lu D."/>
            <person name="Skrede I."/>
            <person name="Drula E."/>
            <person name="Henrissat B."/>
            <person name="Morin E."/>
            <person name="Kohler A."/>
            <person name="Barry K."/>
            <person name="LaButti K."/>
            <person name="Morin E."/>
            <person name="Salamov A."/>
            <person name="Lipzen A."/>
            <person name="Mereny Z."/>
            <person name="Hegedus B."/>
            <person name="Baldrian P."/>
            <person name="Stursova M."/>
            <person name="Weitz H."/>
            <person name="Taylor A."/>
            <person name="Grigoriev I.V."/>
            <person name="Nagy L.G."/>
            <person name="Martin F."/>
            <person name="Kauserud H."/>
        </authorList>
    </citation>
    <scope>NUCLEOTIDE SEQUENCE</scope>
    <source>
        <strain evidence="3">CBHHK182m</strain>
    </source>
</reference>
<evidence type="ECO:0000313" key="4">
    <source>
        <dbReference type="Proteomes" id="UP001215598"/>
    </source>
</evidence>
<dbReference type="Proteomes" id="UP001215598">
    <property type="component" value="Unassembled WGS sequence"/>
</dbReference>
<dbReference type="PANTHER" id="PTHR34409:SF1">
    <property type="entry name" value="MYB-LIKE DOMAIN-CONTAINING PROTEIN"/>
    <property type="match status" value="1"/>
</dbReference>
<dbReference type="EMBL" id="JARKIB010000180">
    <property type="protein sequence ID" value="KAJ7727416.1"/>
    <property type="molecule type" value="Genomic_DNA"/>
</dbReference>
<keyword evidence="4" id="KW-1185">Reference proteome</keyword>
<dbReference type="Pfam" id="PF20681">
    <property type="entry name" value="DUF6818"/>
    <property type="match status" value="1"/>
</dbReference>
<feature type="non-terminal residue" evidence="3">
    <location>
        <position position="297"/>
    </location>
</feature>
<feature type="domain" description="DUF6818" evidence="2">
    <location>
        <begin position="37"/>
        <end position="121"/>
    </location>
</feature>
<gene>
    <name evidence="3" type="ORF">B0H16DRAFT_1779512</name>
</gene>
<name>A0AAD7MQG3_9AGAR</name>
<organism evidence="3 4">
    <name type="scientific">Mycena metata</name>
    <dbReference type="NCBI Taxonomy" id="1033252"/>
    <lineage>
        <taxon>Eukaryota</taxon>
        <taxon>Fungi</taxon>
        <taxon>Dikarya</taxon>
        <taxon>Basidiomycota</taxon>
        <taxon>Agaricomycotina</taxon>
        <taxon>Agaricomycetes</taxon>
        <taxon>Agaricomycetidae</taxon>
        <taxon>Agaricales</taxon>
        <taxon>Marasmiineae</taxon>
        <taxon>Mycenaceae</taxon>
        <taxon>Mycena</taxon>
    </lineage>
</organism>
<protein>
    <recommendedName>
        <fullName evidence="2">DUF6818 domain-containing protein</fullName>
    </recommendedName>
</protein>
<comment type="caution">
    <text evidence="3">The sequence shown here is derived from an EMBL/GenBank/DDBJ whole genome shotgun (WGS) entry which is preliminary data.</text>
</comment>
<proteinExistence type="predicted"/>
<feature type="region of interest" description="Disordered" evidence="1">
    <location>
        <begin position="1"/>
        <end position="25"/>
    </location>
</feature>
<accession>A0AAD7MQG3</accession>
<evidence type="ECO:0000259" key="2">
    <source>
        <dbReference type="Pfam" id="PF20681"/>
    </source>
</evidence>